<evidence type="ECO:0000313" key="2">
    <source>
        <dbReference type="EMBL" id="RUQ28437.1"/>
    </source>
</evidence>
<name>A0A3S0U053_9BACI</name>
<gene>
    <name evidence="2" type="ORF">ELQ35_12700</name>
</gene>
<feature type="transmembrane region" description="Helical" evidence="1">
    <location>
        <begin position="132"/>
        <end position="150"/>
    </location>
</feature>
<keyword evidence="1" id="KW-1133">Transmembrane helix</keyword>
<dbReference type="AlphaFoldDB" id="A0A3S0U053"/>
<feature type="transmembrane region" description="Helical" evidence="1">
    <location>
        <begin position="56"/>
        <end position="75"/>
    </location>
</feature>
<feature type="transmembrane region" description="Helical" evidence="1">
    <location>
        <begin position="107"/>
        <end position="126"/>
    </location>
</feature>
<sequence>MNEVRKKIIIQELHYWKHSRMLPEQYCDYLLAMYSEGEDTQQQDGKSAGITARMMIPYLSVAIIILLTLFLNYFTQLPYRMQISLSIISILTLLWASFFFSKRFYHYHIPLIGAAFLFLLATVQAVEHFVPGQTIILYLCLLCHSGMWIYTGKRLSIASFSAAGFLGAGVIIYFIVKLYNIF</sequence>
<dbReference type="Proteomes" id="UP000267430">
    <property type="component" value="Unassembled WGS sequence"/>
</dbReference>
<evidence type="ECO:0008006" key="4">
    <source>
        <dbReference type="Google" id="ProtNLM"/>
    </source>
</evidence>
<proteinExistence type="predicted"/>
<dbReference type="OrthoDB" id="2380880at2"/>
<feature type="transmembrane region" description="Helical" evidence="1">
    <location>
        <begin position="81"/>
        <end position="100"/>
    </location>
</feature>
<reference evidence="2 3" key="1">
    <citation type="submission" date="2018-12" db="EMBL/GenBank/DDBJ databases">
        <title>Bacillus chawlae sp. nov., Bacillus glennii sp. nov., and Bacillus saganii sp. nov. Isolated from the Vehicle Assembly Building at Kennedy Space Center where the Viking Spacecraft were Assembled.</title>
        <authorList>
            <person name="Seuylemezian A."/>
            <person name="Vaishampayan P."/>
        </authorList>
    </citation>
    <scope>NUCLEOTIDE SEQUENCE [LARGE SCALE GENOMIC DNA]</scope>
    <source>
        <strain evidence="2 3">L5</strain>
    </source>
</reference>
<keyword evidence="3" id="KW-1185">Reference proteome</keyword>
<comment type="caution">
    <text evidence="2">The sequence shown here is derived from an EMBL/GenBank/DDBJ whole genome shotgun (WGS) entry which is preliminary data.</text>
</comment>
<accession>A0A3S0U053</accession>
<protein>
    <recommendedName>
        <fullName evidence="4">DUF2157 domain-containing protein</fullName>
    </recommendedName>
</protein>
<evidence type="ECO:0000256" key="1">
    <source>
        <dbReference type="SAM" id="Phobius"/>
    </source>
</evidence>
<keyword evidence="1" id="KW-0812">Transmembrane</keyword>
<organism evidence="2 3">
    <name type="scientific">Peribacillus cavernae</name>
    <dbReference type="NCBI Taxonomy" id="1674310"/>
    <lineage>
        <taxon>Bacteria</taxon>
        <taxon>Bacillati</taxon>
        <taxon>Bacillota</taxon>
        <taxon>Bacilli</taxon>
        <taxon>Bacillales</taxon>
        <taxon>Bacillaceae</taxon>
        <taxon>Peribacillus</taxon>
    </lineage>
</organism>
<keyword evidence="1" id="KW-0472">Membrane</keyword>
<dbReference type="RefSeq" id="WP_126865198.1">
    <property type="nucleotide sequence ID" value="NZ_JAUSTX010000003.1"/>
</dbReference>
<dbReference type="EMBL" id="RYZZ01000016">
    <property type="protein sequence ID" value="RUQ28437.1"/>
    <property type="molecule type" value="Genomic_DNA"/>
</dbReference>
<feature type="transmembrane region" description="Helical" evidence="1">
    <location>
        <begin position="157"/>
        <end position="176"/>
    </location>
</feature>
<evidence type="ECO:0000313" key="3">
    <source>
        <dbReference type="Proteomes" id="UP000267430"/>
    </source>
</evidence>